<gene>
    <name evidence="1" type="ORF">NIES30_18190</name>
</gene>
<proteinExistence type="predicted"/>
<evidence type="ECO:0000313" key="2">
    <source>
        <dbReference type="Proteomes" id="UP000185557"/>
    </source>
</evidence>
<protein>
    <submittedName>
        <fullName evidence="1">Uncharacterized protein</fullName>
    </submittedName>
</protein>
<sequence>MAYTTEQLLDFLDQELRATWKGERVVLSSADRIDNPVLSKAIGADKLSKVFAIQDFRAQIHDYQHEHGVSGLMWHTCRFQGRSLRVPELHPQLIAIPADKLALVGAKPAIVEFWRKSIAGLRLWIAGHDPQPTTLAAVEKRIAASEWAELSATRDELYLSLCWGDPKDCHCDWAKPESGCDRIIATAGEPSGIKV</sequence>
<keyword evidence="2" id="KW-1185">Reference proteome</keyword>
<reference evidence="1 2" key="1">
    <citation type="submission" date="2016-11" db="EMBL/GenBank/DDBJ databases">
        <title>Draft Genome Sequences of Nine Cyanobacterial Strains from Diverse Habitats.</title>
        <authorList>
            <person name="Zhu T."/>
            <person name="Hou S."/>
            <person name="Lu X."/>
            <person name="Hess W.R."/>
        </authorList>
    </citation>
    <scope>NUCLEOTIDE SEQUENCE [LARGE SCALE GENOMIC DNA]</scope>
    <source>
        <strain evidence="1 2">NIES-30</strain>
    </source>
</reference>
<dbReference type="OrthoDB" id="483169at2"/>
<dbReference type="EMBL" id="MRCG01000015">
    <property type="protein sequence ID" value="OKH45816.1"/>
    <property type="molecule type" value="Genomic_DNA"/>
</dbReference>
<dbReference type="STRING" id="549789.NIES30_18190"/>
<comment type="caution">
    <text evidence="1">The sequence shown here is derived from an EMBL/GenBank/DDBJ whole genome shotgun (WGS) entry which is preliminary data.</text>
</comment>
<dbReference type="RefSeq" id="WP_073609864.1">
    <property type="nucleotide sequence ID" value="NZ_MRCG01000015.1"/>
</dbReference>
<name>A0A1U7J1E3_9CYAN</name>
<dbReference type="AlphaFoldDB" id="A0A1U7J1E3"/>
<dbReference type="Proteomes" id="UP000185557">
    <property type="component" value="Unassembled WGS sequence"/>
</dbReference>
<evidence type="ECO:0000313" key="1">
    <source>
        <dbReference type="EMBL" id="OKH45816.1"/>
    </source>
</evidence>
<organism evidence="1 2">
    <name type="scientific">Phormidium tenue NIES-30</name>
    <dbReference type="NCBI Taxonomy" id="549789"/>
    <lineage>
        <taxon>Bacteria</taxon>
        <taxon>Bacillati</taxon>
        <taxon>Cyanobacteriota</taxon>
        <taxon>Cyanophyceae</taxon>
        <taxon>Oscillatoriophycideae</taxon>
        <taxon>Oscillatoriales</taxon>
        <taxon>Oscillatoriaceae</taxon>
        <taxon>Phormidium</taxon>
    </lineage>
</organism>
<accession>A0A1U7J1E3</accession>